<accession>A0A8X6QUW4</accession>
<dbReference type="EMBL" id="BMAW01132841">
    <property type="protein sequence ID" value="GFU45412.1"/>
    <property type="molecule type" value="Genomic_DNA"/>
</dbReference>
<gene>
    <name evidence="1" type="ORF">NPIL_327931</name>
</gene>
<evidence type="ECO:0000313" key="1">
    <source>
        <dbReference type="EMBL" id="GFU45412.1"/>
    </source>
</evidence>
<dbReference type="Proteomes" id="UP000887013">
    <property type="component" value="Unassembled WGS sequence"/>
</dbReference>
<protein>
    <submittedName>
        <fullName evidence="1">Uncharacterized protein</fullName>
    </submittedName>
</protein>
<comment type="caution">
    <text evidence="1">The sequence shown here is derived from an EMBL/GenBank/DDBJ whole genome shotgun (WGS) entry which is preliminary data.</text>
</comment>
<name>A0A8X6QUW4_NEPPI</name>
<evidence type="ECO:0000313" key="2">
    <source>
        <dbReference type="Proteomes" id="UP000887013"/>
    </source>
</evidence>
<proteinExistence type="predicted"/>
<organism evidence="1 2">
    <name type="scientific">Nephila pilipes</name>
    <name type="common">Giant wood spider</name>
    <name type="synonym">Nephila maculata</name>
    <dbReference type="NCBI Taxonomy" id="299642"/>
    <lineage>
        <taxon>Eukaryota</taxon>
        <taxon>Metazoa</taxon>
        <taxon>Ecdysozoa</taxon>
        <taxon>Arthropoda</taxon>
        <taxon>Chelicerata</taxon>
        <taxon>Arachnida</taxon>
        <taxon>Araneae</taxon>
        <taxon>Araneomorphae</taxon>
        <taxon>Entelegynae</taxon>
        <taxon>Araneoidea</taxon>
        <taxon>Nephilidae</taxon>
        <taxon>Nephila</taxon>
    </lineage>
</organism>
<dbReference type="AlphaFoldDB" id="A0A8X6QUW4"/>
<keyword evidence="2" id="KW-1185">Reference proteome</keyword>
<dbReference type="OrthoDB" id="6436665at2759"/>
<sequence length="115" mass="12747">MTKSRIETVIQWPSNHFILLKLMLVQDRINNNAYGSNYGLPAIQCDPPKCDAPCKVNYSTKPCPSCDCSEATNGGYAPYNNFMGCNVRCSYPCRILGTDSRGCPLCSCSPRIGYY</sequence>
<reference evidence="1" key="1">
    <citation type="submission" date="2020-08" db="EMBL/GenBank/DDBJ databases">
        <title>Multicomponent nature underlies the extraordinary mechanical properties of spider dragline silk.</title>
        <authorList>
            <person name="Kono N."/>
            <person name="Nakamura H."/>
            <person name="Mori M."/>
            <person name="Yoshida Y."/>
            <person name="Ohtoshi R."/>
            <person name="Malay A.D."/>
            <person name="Moran D.A.P."/>
            <person name="Tomita M."/>
            <person name="Numata K."/>
            <person name="Arakawa K."/>
        </authorList>
    </citation>
    <scope>NUCLEOTIDE SEQUENCE</scope>
</reference>